<dbReference type="Proteomes" id="UP000694406">
    <property type="component" value="Unplaced"/>
</dbReference>
<sequence>MTLYPYLCLIHPWILLQLVLLILVLAVGNLAHGENINKINKKQRGRMTNNCPTQPGIQENTEFPETMKVHIPLAQAESMNRMPHDVKNRSLSPWDYSVKEDPNRFPHTISEASCRYTVCLDSTGKNLNYAMNSVPIQQEILVLKRKHIGCKQSYWLEKQMITVGCTCAFPTSNAYQKKVF</sequence>
<feature type="signal peptide" evidence="6">
    <location>
        <begin position="1"/>
        <end position="33"/>
    </location>
</feature>
<dbReference type="GO" id="GO:0005125">
    <property type="term" value="F:cytokine activity"/>
    <property type="evidence" value="ECO:0007669"/>
    <property type="project" value="UniProtKB-KW"/>
</dbReference>
<organism evidence="7 8">
    <name type="scientific">Laticauda laticaudata</name>
    <name type="common">Blue-ringed sea krait</name>
    <name type="synonym">Blue-lipped sea krait</name>
    <dbReference type="NCBI Taxonomy" id="8630"/>
    <lineage>
        <taxon>Eukaryota</taxon>
        <taxon>Metazoa</taxon>
        <taxon>Chordata</taxon>
        <taxon>Craniata</taxon>
        <taxon>Vertebrata</taxon>
        <taxon>Euteleostomi</taxon>
        <taxon>Lepidosauria</taxon>
        <taxon>Squamata</taxon>
        <taxon>Bifurcata</taxon>
        <taxon>Unidentata</taxon>
        <taxon>Episquamata</taxon>
        <taxon>Toxicofera</taxon>
        <taxon>Serpentes</taxon>
        <taxon>Colubroidea</taxon>
        <taxon>Elapidae</taxon>
        <taxon>Laticaudinae</taxon>
        <taxon>Laticauda</taxon>
    </lineage>
</organism>
<keyword evidence="3" id="KW-0202">Cytokine</keyword>
<dbReference type="SUPFAM" id="SSF57501">
    <property type="entry name" value="Cystine-knot cytokines"/>
    <property type="match status" value="1"/>
</dbReference>
<dbReference type="PRINTS" id="PR01932">
    <property type="entry name" value="INTRLEUKIN17"/>
</dbReference>
<dbReference type="InterPro" id="IPR010345">
    <property type="entry name" value="IL-17_fam"/>
</dbReference>
<evidence type="ECO:0000256" key="2">
    <source>
        <dbReference type="ARBA" id="ARBA00007236"/>
    </source>
</evidence>
<feature type="chain" id="PRO_5034624657" evidence="6">
    <location>
        <begin position="34"/>
        <end position="180"/>
    </location>
</feature>
<keyword evidence="4" id="KW-0964">Secreted</keyword>
<dbReference type="InterPro" id="IPR029034">
    <property type="entry name" value="Cystine-knot_cytokine"/>
</dbReference>
<evidence type="ECO:0000256" key="3">
    <source>
        <dbReference type="ARBA" id="ARBA00022514"/>
    </source>
</evidence>
<name>A0A8C5RLF6_LATLA</name>
<keyword evidence="5 6" id="KW-0732">Signal</keyword>
<dbReference type="GO" id="GO:0006954">
    <property type="term" value="P:inflammatory response"/>
    <property type="evidence" value="ECO:0007669"/>
    <property type="project" value="InterPro"/>
</dbReference>
<evidence type="ECO:0000256" key="4">
    <source>
        <dbReference type="ARBA" id="ARBA00022525"/>
    </source>
</evidence>
<dbReference type="Gene3D" id="2.10.90.10">
    <property type="entry name" value="Cystine-knot cytokines"/>
    <property type="match status" value="1"/>
</dbReference>
<dbReference type="GO" id="GO:0005615">
    <property type="term" value="C:extracellular space"/>
    <property type="evidence" value="ECO:0007669"/>
    <property type="project" value="UniProtKB-KW"/>
</dbReference>
<evidence type="ECO:0000256" key="1">
    <source>
        <dbReference type="ARBA" id="ARBA00004613"/>
    </source>
</evidence>
<comment type="similarity">
    <text evidence="2">Belongs to the IL-17 family.</text>
</comment>
<keyword evidence="8" id="KW-1185">Reference proteome</keyword>
<comment type="subcellular location">
    <subcellularLocation>
        <location evidence="1">Secreted</location>
    </subcellularLocation>
</comment>
<dbReference type="GeneTree" id="ENSGT00940000156618"/>
<proteinExistence type="inferred from homology"/>
<evidence type="ECO:0000256" key="6">
    <source>
        <dbReference type="SAM" id="SignalP"/>
    </source>
</evidence>
<evidence type="ECO:0000256" key="5">
    <source>
        <dbReference type="ARBA" id="ARBA00022729"/>
    </source>
</evidence>
<dbReference type="Pfam" id="PF06083">
    <property type="entry name" value="IL17"/>
    <property type="match status" value="1"/>
</dbReference>
<dbReference type="Ensembl" id="ENSLLTT00000005256.1">
    <property type="protein sequence ID" value="ENSLLTP00000005052.1"/>
    <property type="gene ID" value="ENSLLTG00000003836.1"/>
</dbReference>
<dbReference type="InterPro" id="IPR020440">
    <property type="entry name" value="IL-17_chr"/>
</dbReference>
<protein>
    <submittedName>
        <fullName evidence="7">Uncharacterized protein</fullName>
    </submittedName>
</protein>
<reference evidence="7" key="1">
    <citation type="submission" date="2025-08" db="UniProtKB">
        <authorList>
            <consortium name="Ensembl"/>
        </authorList>
    </citation>
    <scope>IDENTIFICATION</scope>
</reference>
<accession>A0A8C5RLF6</accession>
<dbReference type="AlphaFoldDB" id="A0A8C5RLF6"/>
<evidence type="ECO:0000313" key="8">
    <source>
        <dbReference type="Proteomes" id="UP000694406"/>
    </source>
</evidence>
<evidence type="ECO:0000313" key="7">
    <source>
        <dbReference type="Ensembl" id="ENSLLTP00000005052.1"/>
    </source>
</evidence>
<reference evidence="7" key="2">
    <citation type="submission" date="2025-09" db="UniProtKB">
        <authorList>
            <consortium name="Ensembl"/>
        </authorList>
    </citation>
    <scope>IDENTIFICATION</scope>
</reference>